<feature type="transmembrane region" description="Helical" evidence="20">
    <location>
        <begin position="253"/>
        <end position="274"/>
    </location>
</feature>
<evidence type="ECO:0000313" key="22">
    <source>
        <dbReference type="Proteomes" id="UP000807716"/>
    </source>
</evidence>
<evidence type="ECO:0000256" key="2">
    <source>
        <dbReference type="ARBA" id="ARBA00004477"/>
    </source>
</evidence>
<evidence type="ECO:0000256" key="17">
    <source>
        <dbReference type="ARBA" id="ARBA00044717"/>
    </source>
</evidence>
<keyword evidence="7" id="KW-0328">Glycosyltransferase</keyword>
<comment type="cofactor">
    <cofactor evidence="1">
        <name>Mg(2+)</name>
        <dbReference type="ChEBI" id="CHEBI:18420"/>
    </cofactor>
</comment>
<keyword evidence="13 20" id="KW-1133">Transmembrane helix</keyword>
<evidence type="ECO:0000256" key="15">
    <source>
        <dbReference type="ARBA" id="ARBA00029567"/>
    </source>
</evidence>
<comment type="similarity">
    <text evidence="4">Belongs to the glycosyltransferase 4 family.</text>
</comment>
<evidence type="ECO:0000256" key="9">
    <source>
        <dbReference type="ARBA" id="ARBA00022692"/>
    </source>
</evidence>
<gene>
    <name evidence="21" type="primary">ALG7</name>
    <name evidence="21" type="ORF">DFQ27_005688</name>
</gene>
<evidence type="ECO:0000256" key="14">
    <source>
        <dbReference type="ARBA" id="ARBA00023136"/>
    </source>
</evidence>
<evidence type="ECO:0000256" key="6">
    <source>
        <dbReference type="ARBA" id="ARBA00017659"/>
    </source>
</evidence>
<dbReference type="CDD" id="cd06855">
    <property type="entry name" value="GT_GPT_euk"/>
    <property type="match status" value="1"/>
</dbReference>
<dbReference type="GO" id="GO:0003975">
    <property type="term" value="F:UDP-N-acetylglucosamine-dolichyl-phosphate N-acetylglucosaminephosphotransferase activity"/>
    <property type="evidence" value="ECO:0007669"/>
    <property type="project" value="UniProtKB-EC"/>
</dbReference>
<dbReference type="EMBL" id="JAAAJB010000407">
    <property type="protein sequence ID" value="KAG0256519.1"/>
    <property type="molecule type" value="Genomic_DNA"/>
</dbReference>
<keyword evidence="12" id="KW-0460">Magnesium</keyword>
<evidence type="ECO:0000256" key="11">
    <source>
        <dbReference type="ARBA" id="ARBA00022824"/>
    </source>
</evidence>
<evidence type="ECO:0000256" key="16">
    <source>
        <dbReference type="ARBA" id="ARBA00033238"/>
    </source>
</evidence>
<evidence type="ECO:0000256" key="8">
    <source>
        <dbReference type="ARBA" id="ARBA00022679"/>
    </source>
</evidence>
<keyword evidence="9 20" id="KW-0812">Transmembrane</keyword>
<name>A0A9P6PZN8_9FUNG</name>
<dbReference type="PANTHER" id="PTHR10571:SF0">
    <property type="entry name" value="UDP-N-ACETYLGLUCOSAMINE--DOLICHYL-PHOSPHATE N-ACETYLGLUCOSAMINEPHOSPHOTRANSFERASE"/>
    <property type="match status" value="1"/>
</dbReference>
<evidence type="ECO:0000256" key="4">
    <source>
        <dbReference type="ARBA" id="ARBA00009317"/>
    </source>
</evidence>
<evidence type="ECO:0000256" key="18">
    <source>
        <dbReference type="ARBA" id="ARBA00045078"/>
    </source>
</evidence>
<dbReference type="PANTHER" id="PTHR10571">
    <property type="entry name" value="UDP-N-ACETYLGLUCOSAMINE--DOLICHYL-PHOSPHATE N-ACETYLGLUCOSAMINEPHOSPHOTRANSFERASE"/>
    <property type="match status" value="1"/>
</dbReference>
<keyword evidence="8" id="KW-0808">Transferase</keyword>
<evidence type="ECO:0000256" key="7">
    <source>
        <dbReference type="ARBA" id="ARBA00022676"/>
    </source>
</evidence>
<sequence length="552" mass="60146">MKNISSLTASLILAAEVGAVAIILTTAHDPLAVNLGFAVLAGITTWSAIPAVSQLFIKAGLKGMDLSKKTKQVIPESMGMVAGLIYLVTMFMFIPFPFMKWFTASQDGEAHAYQLLTFPNNKLAELLSALLSIQSMVFLGFADDVLDIRWRFKMPLPAVAVIPLLMVYYVNFGVTEIVVPIPLRFLLGQMIDLGKLYYIYMAMVAIFCTHSINIMAGINGVEIGQSLVIAISIALNDLQFIRSDRTLPAALEIHLFSLYFILPFIGVSLGLLLHNWFPARVFVGDTYCYFAGMTFAVVGILAHYSKTLLLFFIPQIFNFLLSAPQLFRLVPCPRHRVPRFNRGTLLMEPSWVVLDHEADAAFLDIGGGSRSGSGSGSHGADTTGGGSGSPPILSARPTASANASSTTSGSPNGKGAVEEPLHHQNQHHLLPSPPIDDAARTLMSSSPIPSKSRREPPLHATGAPRSLSKVSWMCIRLLSGLGLTRVRYDARTGTRPVEMTNLTLLNVLLVRLGPMSERQLTVAVMVLQACCSVLAFIIRYKLVFFFYDVVVN</sequence>
<feature type="transmembrane region" description="Helical" evidence="20">
    <location>
        <begin position="78"/>
        <end position="98"/>
    </location>
</feature>
<feature type="transmembrane region" description="Helical" evidence="20">
    <location>
        <begin position="35"/>
        <end position="57"/>
    </location>
</feature>
<dbReference type="GO" id="GO:0005789">
    <property type="term" value="C:endoplasmic reticulum membrane"/>
    <property type="evidence" value="ECO:0007669"/>
    <property type="project" value="UniProtKB-SubCell"/>
</dbReference>
<accession>A0A9P6PZN8</accession>
<proteinExistence type="inferred from homology"/>
<keyword evidence="10" id="KW-0479">Metal-binding</keyword>
<dbReference type="EC" id="2.7.8.15" evidence="5"/>
<keyword evidence="11" id="KW-0256">Endoplasmic reticulum</keyword>
<evidence type="ECO:0000313" key="21">
    <source>
        <dbReference type="EMBL" id="KAG0256519.1"/>
    </source>
</evidence>
<keyword evidence="14 20" id="KW-0472">Membrane</keyword>
<dbReference type="InterPro" id="IPR033895">
    <property type="entry name" value="GPT"/>
</dbReference>
<dbReference type="Pfam" id="PF00953">
    <property type="entry name" value="Glycos_transf_4"/>
    <property type="match status" value="1"/>
</dbReference>
<dbReference type="AlphaFoldDB" id="A0A9P6PZN8"/>
<evidence type="ECO:0000256" key="12">
    <source>
        <dbReference type="ARBA" id="ARBA00022842"/>
    </source>
</evidence>
<feature type="transmembrane region" description="Helical" evidence="20">
    <location>
        <begin position="158"/>
        <end position="185"/>
    </location>
</feature>
<feature type="transmembrane region" description="Helical" evidence="20">
    <location>
        <begin position="310"/>
        <end position="330"/>
    </location>
</feature>
<comment type="pathway">
    <text evidence="3">Protein modification; protein glycosylation.</text>
</comment>
<dbReference type="GO" id="GO:0016757">
    <property type="term" value="F:glycosyltransferase activity"/>
    <property type="evidence" value="ECO:0007669"/>
    <property type="project" value="UniProtKB-KW"/>
</dbReference>
<comment type="subcellular location">
    <subcellularLocation>
        <location evidence="2">Endoplasmic reticulum membrane</location>
        <topology evidence="2">Multi-pass membrane protein</topology>
    </subcellularLocation>
</comment>
<comment type="catalytic activity">
    <reaction evidence="18">
        <text>a di-trans,poly-cis-dolichyl phosphate + UDP-N-acetyl-alpha-D-glucosamine = an N-acetyl-alpha-D-glucosaminyl-diphospho-di-trans,poly-cis-dolichol + UMP</text>
        <dbReference type="Rhea" id="RHEA:13289"/>
        <dbReference type="Rhea" id="RHEA-COMP:19498"/>
        <dbReference type="Rhea" id="RHEA-COMP:19507"/>
        <dbReference type="ChEBI" id="CHEBI:57683"/>
        <dbReference type="ChEBI" id="CHEBI:57705"/>
        <dbReference type="ChEBI" id="CHEBI:57865"/>
        <dbReference type="ChEBI" id="CHEBI:58427"/>
        <dbReference type="EC" id="2.7.8.15"/>
    </reaction>
    <physiologicalReaction direction="left-to-right" evidence="18">
        <dbReference type="Rhea" id="RHEA:13290"/>
    </physiologicalReaction>
</comment>
<evidence type="ECO:0000256" key="10">
    <source>
        <dbReference type="ARBA" id="ARBA00022723"/>
    </source>
</evidence>
<feature type="transmembrane region" description="Helical" evidence="20">
    <location>
        <begin position="286"/>
        <end position="304"/>
    </location>
</feature>
<feature type="transmembrane region" description="Helical" evidence="20">
    <location>
        <begin position="197"/>
        <end position="216"/>
    </location>
</feature>
<organism evidence="21 22">
    <name type="scientific">Actinomortierella ambigua</name>
    <dbReference type="NCBI Taxonomy" id="1343610"/>
    <lineage>
        <taxon>Eukaryota</taxon>
        <taxon>Fungi</taxon>
        <taxon>Fungi incertae sedis</taxon>
        <taxon>Mucoromycota</taxon>
        <taxon>Mortierellomycotina</taxon>
        <taxon>Mortierellomycetes</taxon>
        <taxon>Mortierellales</taxon>
        <taxon>Mortierellaceae</taxon>
        <taxon>Actinomortierella</taxon>
    </lineage>
</organism>
<evidence type="ECO:0000256" key="5">
    <source>
        <dbReference type="ARBA" id="ARBA00013225"/>
    </source>
</evidence>
<dbReference type="InterPro" id="IPR000715">
    <property type="entry name" value="Glycosyl_transferase_4"/>
</dbReference>
<keyword evidence="22" id="KW-1185">Reference proteome</keyword>
<reference evidence="21" key="1">
    <citation type="journal article" date="2020" name="Fungal Divers.">
        <title>Resolving the Mortierellaceae phylogeny through synthesis of multi-gene phylogenetics and phylogenomics.</title>
        <authorList>
            <person name="Vandepol N."/>
            <person name="Liber J."/>
            <person name="Desiro A."/>
            <person name="Na H."/>
            <person name="Kennedy M."/>
            <person name="Barry K."/>
            <person name="Grigoriev I.V."/>
            <person name="Miller A.N."/>
            <person name="O'Donnell K."/>
            <person name="Stajich J.E."/>
            <person name="Bonito G."/>
        </authorList>
    </citation>
    <scope>NUCLEOTIDE SEQUENCE</scope>
    <source>
        <strain evidence="21">BC1065</strain>
    </source>
</reference>
<evidence type="ECO:0000256" key="20">
    <source>
        <dbReference type="SAM" id="Phobius"/>
    </source>
</evidence>
<feature type="compositionally biased region" description="Gly residues" evidence="19">
    <location>
        <begin position="369"/>
        <end position="388"/>
    </location>
</feature>
<evidence type="ECO:0000256" key="1">
    <source>
        <dbReference type="ARBA" id="ARBA00001946"/>
    </source>
</evidence>
<evidence type="ECO:0000256" key="19">
    <source>
        <dbReference type="SAM" id="MobiDB-lite"/>
    </source>
</evidence>
<evidence type="ECO:0000256" key="3">
    <source>
        <dbReference type="ARBA" id="ARBA00004922"/>
    </source>
</evidence>
<dbReference type="GO" id="GO:0006488">
    <property type="term" value="P:dolichol-linked oligosaccharide biosynthetic process"/>
    <property type="evidence" value="ECO:0007669"/>
    <property type="project" value="InterPro"/>
</dbReference>
<dbReference type="OrthoDB" id="10262326at2759"/>
<evidence type="ECO:0000256" key="13">
    <source>
        <dbReference type="ARBA" id="ARBA00022989"/>
    </source>
</evidence>
<protein>
    <recommendedName>
        <fullName evidence="6">UDP-N-acetylglucosamine--dolichyl-phosphate N-acetylglucosaminephosphotransferase</fullName>
        <ecNumber evidence="5">2.7.8.15</ecNumber>
    </recommendedName>
    <alternativeName>
        <fullName evidence="15">GlcNAc-1-P transferase</fullName>
    </alternativeName>
    <alternativeName>
        <fullName evidence="16">N-acetylglucosamine-1-phosphate transferase</fullName>
    </alternativeName>
</protein>
<dbReference type="Proteomes" id="UP000807716">
    <property type="component" value="Unassembled WGS sequence"/>
</dbReference>
<comment type="caution">
    <text evidence="21">The sequence shown here is derived from an EMBL/GenBank/DDBJ whole genome shotgun (WGS) entry which is preliminary data.</text>
</comment>
<comment type="function">
    <text evidence="17">UDP-N-acetylglucosamine--dolichyl-phosphate N-acetylglucosaminephosphotransferase that operates in the biosynthetic pathway of dolichol-linked oligosaccharides, the glycan precursors employed in protein asparagine (N)-glycosylation. The assembly of dolichol-linked oligosaccharides begins on the cytosolic side of the endoplasmic reticulum membrane and finishes in its lumen. The sequential addition of sugars to dolichol pyrophosphate produces dolichol-linked oligosaccharides containing fourteen sugars, including two GlcNAcs, nine mannoses and three glucoses. Once assembled, the oligosaccharide is transferred from the lipid to nascent proteins by oligosaccharyltransferases. Catalyzes the initial step of dolichol-linked oligosaccharide biosynthesis, transfering GlcNAc-1-P from cytosolic UDP-GlcNAc onto the carrier lipid dolichyl phosphate (P-dolichol), yielding GlcNAc-P-P-dolichol embedded in the cytoplasmic leaflet of the endoplasmic reticulum membrane.</text>
</comment>
<dbReference type="GO" id="GO:0046872">
    <property type="term" value="F:metal ion binding"/>
    <property type="evidence" value="ECO:0007669"/>
    <property type="project" value="UniProtKB-KW"/>
</dbReference>
<feature type="transmembrane region" description="Helical" evidence="20">
    <location>
        <begin position="520"/>
        <end position="538"/>
    </location>
</feature>
<feature type="region of interest" description="Disordered" evidence="19">
    <location>
        <begin position="369"/>
        <end position="462"/>
    </location>
</feature>
<feature type="compositionally biased region" description="Low complexity" evidence="19">
    <location>
        <begin position="394"/>
        <end position="413"/>
    </location>
</feature>